<evidence type="ECO:0000256" key="7">
    <source>
        <dbReference type="SAM" id="Phobius"/>
    </source>
</evidence>
<gene>
    <name evidence="8" type="ORF">VIBNISOn1_1610039</name>
</gene>
<evidence type="ECO:0000256" key="6">
    <source>
        <dbReference type="RuleBase" id="RU003943"/>
    </source>
</evidence>
<evidence type="ECO:0000256" key="1">
    <source>
        <dbReference type="ARBA" id="ARBA00004141"/>
    </source>
</evidence>
<dbReference type="InterPro" id="IPR001626">
    <property type="entry name" value="ABC_TroCD"/>
</dbReference>
<evidence type="ECO:0000256" key="5">
    <source>
        <dbReference type="ARBA" id="ARBA00023136"/>
    </source>
</evidence>
<dbReference type="SUPFAM" id="SSF81345">
    <property type="entry name" value="ABC transporter involved in vitamin B12 uptake, BtuC"/>
    <property type="match status" value="1"/>
</dbReference>
<dbReference type="GO" id="GO:0055085">
    <property type="term" value="P:transmembrane transport"/>
    <property type="evidence" value="ECO:0007669"/>
    <property type="project" value="InterPro"/>
</dbReference>
<evidence type="ECO:0000313" key="9">
    <source>
        <dbReference type="Proteomes" id="UP000018211"/>
    </source>
</evidence>
<proteinExistence type="inferred from homology"/>
<dbReference type="EMBL" id="CAOF01000070">
    <property type="protein sequence ID" value="CCO45917.1"/>
    <property type="molecule type" value="Genomic_DNA"/>
</dbReference>
<dbReference type="PANTHER" id="PTHR30477">
    <property type="entry name" value="ABC-TRANSPORTER METAL-BINDING PROTEIN"/>
    <property type="match status" value="1"/>
</dbReference>
<evidence type="ECO:0000256" key="2">
    <source>
        <dbReference type="ARBA" id="ARBA00008034"/>
    </source>
</evidence>
<feature type="transmembrane region" description="Helical" evidence="7">
    <location>
        <begin position="34"/>
        <end position="53"/>
    </location>
</feature>
<feature type="transmembrane region" description="Helical" evidence="7">
    <location>
        <begin position="163"/>
        <end position="193"/>
    </location>
</feature>
<dbReference type="GO" id="GO:0010043">
    <property type="term" value="P:response to zinc ion"/>
    <property type="evidence" value="ECO:0007669"/>
    <property type="project" value="TreeGrafter"/>
</dbReference>
<name>A0AAV2VMR1_9VIBR</name>
<feature type="transmembrane region" description="Helical" evidence="7">
    <location>
        <begin position="131"/>
        <end position="151"/>
    </location>
</feature>
<dbReference type="Proteomes" id="UP000018211">
    <property type="component" value="Unassembled WGS sequence"/>
</dbReference>
<keyword evidence="4 7" id="KW-1133">Transmembrane helix</keyword>
<dbReference type="RefSeq" id="WP_022611225.1">
    <property type="nucleotide sequence ID" value="NZ_LK391965.1"/>
</dbReference>
<dbReference type="GO" id="GO:0043190">
    <property type="term" value="C:ATP-binding cassette (ABC) transporter complex"/>
    <property type="evidence" value="ECO:0007669"/>
    <property type="project" value="InterPro"/>
</dbReference>
<feature type="transmembrane region" description="Helical" evidence="7">
    <location>
        <begin position="200"/>
        <end position="220"/>
    </location>
</feature>
<comment type="caution">
    <text evidence="8">The sequence shown here is derived from an EMBL/GenBank/DDBJ whole genome shotgun (WGS) entry which is preliminary data.</text>
</comment>
<keyword evidence="6" id="KW-0813">Transport</keyword>
<reference evidence="8 9" key="1">
    <citation type="journal article" date="2013" name="ISME J.">
        <title>Comparative genomics of pathogenic lineages of Vibrio nigripulchritudo identifies virulence-associated traits.</title>
        <authorList>
            <person name="Goudenege D."/>
            <person name="Labreuche Y."/>
            <person name="Krin E."/>
            <person name="Ansquer D."/>
            <person name="Mangenot S."/>
            <person name="Calteau A."/>
            <person name="Medigue C."/>
            <person name="Mazel D."/>
            <person name="Polz M.F."/>
            <person name="Le Roux F."/>
        </authorList>
    </citation>
    <scope>NUCLEOTIDE SEQUENCE [LARGE SCALE GENOMIC DNA]</scope>
    <source>
        <strain evidence="8 9">SOn1</strain>
    </source>
</reference>
<protein>
    <submittedName>
        <fullName evidence="8">ABC-type Mn2+/Zn2+ transport systems,permease component</fullName>
    </submittedName>
</protein>
<keyword evidence="5 7" id="KW-0472">Membrane</keyword>
<evidence type="ECO:0000313" key="8">
    <source>
        <dbReference type="EMBL" id="CCO45917.1"/>
    </source>
</evidence>
<dbReference type="InterPro" id="IPR037294">
    <property type="entry name" value="ABC_BtuC-like"/>
</dbReference>
<dbReference type="PANTHER" id="PTHR30477:SF19">
    <property type="entry name" value="METAL ABC TRANSPORTER PERMEASE"/>
    <property type="match status" value="1"/>
</dbReference>
<keyword evidence="3 6" id="KW-0812">Transmembrane</keyword>
<feature type="transmembrane region" description="Helical" evidence="7">
    <location>
        <begin position="65"/>
        <end position="82"/>
    </location>
</feature>
<dbReference type="Pfam" id="PF00950">
    <property type="entry name" value="ABC-3"/>
    <property type="match status" value="2"/>
</dbReference>
<evidence type="ECO:0000256" key="3">
    <source>
        <dbReference type="ARBA" id="ARBA00022692"/>
    </source>
</evidence>
<feature type="transmembrane region" description="Helical" evidence="7">
    <location>
        <begin position="88"/>
        <end position="110"/>
    </location>
</feature>
<evidence type="ECO:0000256" key="4">
    <source>
        <dbReference type="ARBA" id="ARBA00022989"/>
    </source>
</evidence>
<comment type="similarity">
    <text evidence="2 6">Belongs to the ABC-3 integral membrane protein family.</text>
</comment>
<accession>A0AAV2VMR1</accession>
<feature type="transmembrane region" description="Helical" evidence="7">
    <location>
        <begin position="226"/>
        <end position="244"/>
    </location>
</feature>
<comment type="subcellular location">
    <subcellularLocation>
        <location evidence="6">Cell membrane</location>
        <topology evidence="6">Multi-pass membrane protein</topology>
    </subcellularLocation>
    <subcellularLocation>
        <location evidence="1">Membrane</location>
        <topology evidence="1">Multi-pass membrane protein</topology>
    </subcellularLocation>
</comment>
<organism evidence="8 9">
    <name type="scientific">Vibrio nigripulchritudo SOn1</name>
    <dbReference type="NCBI Taxonomy" id="1238450"/>
    <lineage>
        <taxon>Bacteria</taxon>
        <taxon>Pseudomonadati</taxon>
        <taxon>Pseudomonadota</taxon>
        <taxon>Gammaproteobacteria</taxon>
        <taxon>Vibrionales</taxon>
        <taxon>Vibrionaceae</taxon>
        <taxon>Vibrio</taxon>
    </lineage>
</organism>
<dbReference type="AlphaFoldDB" id="A0AAV2VMR1"/>
<sequence length="259" mass="27873">MAYSWMVAPALVGLFALFANIILGRQVLQRGVIFIDLAMAQIAALGVLFVELSAGHAGVDFTTKLLASWLLTVPAALMLSWLEDKVKHHLEALIGLLYVLAACAAVIMVSHNPHGKEMISALLNGRLLWSSPSDILPVFCVAFILAIVQIWRPGWLAGRGFYVLFALAIPALVISLGVYLEFACLIIPALAVIMSGSRRIWLNASAIGVIGGVGGFYVSLFWDYPIGPSVVLAMAVTGFVYLLVSKLSVGRVLRRQPAD</sequence>